<sequence length="98" mass="10787">MSLWLWLWLALALALVLVLVLVLAEGGAGRWRKRAGPLLMRSEIVACPPAPAPAISRVLSRPPVGPRRRRRVLPDRRPAAGWDGRPATISERMRSGPP</sequence>
<accession>A0ABU9BG37</accession>
<proteinExistence type="predicted"/>
<dbReference type="EMBL" id="JBBUTF010000034">
    <property type="protein sequence ID" value="MEK8028915.1"/>
    <property type="molecule type" value="Genomic_DNA"/>
</dbReference>
<feature type="region of interest" description="Disordered" evidence="1">
    <location>
        <begin position="63"/>
        <end position="98"/>
    </location>
</feature>
<dbReference type="RefSeq" id="WP_341376703.1">
    <property type="nucleotide sequence ID" value="NZ_JBBUTF010000034.1"/>
</dbReference>
<organism evidence="2 3">
    <name type="scientific">Pseudaquabacterium rugosum</name>
    <dbReference type="NCBI Taxonomy" id="2984194"/>
    <lineage>
        <taxon>Bacteria</taxon>
        <taxon>Pseudomonadati</taxon>
        <taxon>Pseudomonadota</taxon>
        <taxon>Betaproteobacteria</taxon>
        <taxon>Burkholderiales</taxon>
        <taxon>Sphaerotilaceae</taxon>
        <taxon>Pseudaquabacterium</taxon>
    </lineage>
</organism>
<evidence type="ECO:0000313" key="2">
    <source>
        <dbReference type="EMBL" id="MEK8028915.1"/>
    </source>
</evidence>
<reference evidence="2 3" key="1">
    <citation type="submission" date="2024-04" db="EMBL/GenBank/DDBJ databases">
        <title>Novel species of the genus Ideonella isolated from streams.</title>
        <authorList>
            <person name="Lu H."/>
        </authorList>
    </citation>
    <scope>NUCLEOTIDE SEQUENCE [LARGE SCALE GENOMIC DNA]</scope>
    <source>
        <strain evidence="2 3">BYS139W</strain>
    </source>
</reference>
<protein>
    <recommendedName>
        <fullName evidence="4">Secreted protein</fullName>
    </recommendedName>
</protein>
<name>A0ABU9BG37_9BURK</name>
<evidence type="ECO:0000256" key="1">
    <source>
        <dbReference type="SAM" id="MobiDB-lite"/>
    </source>
</evidence>
<comment type="caution">
    <text evidence="2">The sequence shown here is derived from an EMBL/GenBank/DDBJ whole genome shotgun (WGS) entry which is preliminary data.</text>
</comment>
<gene>
    <name evidence="2" type="ORF">AACH11_23410</name>
</gene>
<keyword evidence="3" id="KW-1185">Reference proteome</keyword>
<dbReference type="Proteomes" id="UP001368500">
    <property type="component" value="Unassembled WGS sequence"/>
</dbReference>
<evidence type="ECO:0000313" key="3">
    <source>
        <dbReference type="Proteomes" id="UP001368500"/>
    </source>
</evidence>
<evidence type="ECO:0008006" key="4">
    <source>
        <dbReference type="Google" id="ProtNLM"/>
    </source>
</evidence>
<feature type="non-terminal residue" evidence="2">
    <location>
        <position position="98"/>
    </location>
</feature>